<evidence type="ECO:0000313" key="2">
    <source>
        <dbReference type="Proteomes" id="UP000253075"/>
    </source>
</evidence>
<proteinExistence type="predicted"/>
<organism evidence="1 2">
    <name type="scientific">Aeromonas hydrophila</name>
    <dbReference type="NCBI Taxonomy" id="644"/>
    <lineage>
        <taxon>Bacteria</taxon>
        <taxon>Pseudomonadati</taxon>
        <taxon>Pseudomonadota</taxon>
        <taxon>Gammaproteobacteria</taxon>
        <taxon>Aeromonadales</taxon>
        <taxon>Aeromonadaceae</taxon>
        <taxon>Aeromonas</taxon>
    </lineage>
</organism>
<sequence length="96" mass="10662">MKELDRIVIENPIWGIANNDAEKSDEDEDCKKLLHGSGLHTRGDADNPIYRRYRRKVIIPLRVKLDITVQDAQVRTGGTAVTAAGLANVVNRGLLL</sequence>
<protein>
    <submittedName>
        <fullName evidence="1">Uncharacterized protein</fullName>
    </submittedName>
</protein>
<reference evidence="1 2" key="1">
    <citation type="journal article" date="2018" name="PLoS ONE">
        <title>Phenotypic characterization and whole genome analysis of extended-spectrum beta-lactamase-producing bacteria isolated from dogs in Germany.</title>
        <authorList>
            <person name="Boehmer T."/>
            <person name="Vogler A.J."/>
            <person name="Thomas A."/>
            <person name="Sauer S."/>
            <person name="Hergenroether M."/>
            <person name="Straubinger R.K."/>
            <person name="Birdsell D."/>
            <person name="Keim P."/>
            <person name="Sahl J.W."/>
            <person name="Williamson C.H."/>
            <person name="Riehm J.M."/>
        </authorList>
    </citation>
    <scope>NUCLEOTIDE SEQUENCE [LARGE SCALE GENOMIC DNA]</scope>
    <source>
        <strain evidence="1 2">AFG_SD03_1510_Ahy_093</strain>
    </source>
</reference>
<reference evidence="2" key="2">
    <citation type="submission" date="2018-02" db="EMBL/GenBank/DDBJ databases">
        <title>Phenotypic characterization and whole genome analysis of multidrug-resistant, extended-spectrum beta-lactamase-producing bacteria isolated from dogs in Germany.</title>
        <authorList>
            <person name="Williamson C."/>
        </authorList>
    </citation>
    <scope>NUCLEOTIDE SEQUENCE [LARGE SCALE GENOMIC DNA]</scope>
    <source>
        <strain evidence="2">AFG_SD03_1510_Ahy_093</strain>
    </source>
</reference>
<evidence type="ECO:0000313" key="1">
    <source>
        <dbReference type="EMBL" id="RCF49132.1"/>
    </source>
</evidence>
<name>A0ABD7G7R0_AERHY</name>
<comment type="caution">
    <text evidence="1">The sequence shown here is derived from an EMBL/GenBank/DDBJ whole genome shotgun (WGS) entry which is preliminary data.</text>
</comment>
<gene>
    <name evidence="1" type="ORF">C6C11_11880</name>
</gene>
<accession>A0ABD7G7R0</accession>
<dbReference type="Proteomes" id="UP000253075">
    <property type="component" value="Unassembled WGS sequence"/>
</dbReference>
<dbReference type="AlphaFoldDB" id="A0ABD7G7R0"/>
<dbReference type="EMBL" id="PUTQ01000015">
    <property type="protein sequence ID" value="RCF49132.1"/>
    <property type="molecule type" value="Genomic_DNA"/>
</dbReference>